<sequence>MSNISQQQMLAEFVVNTRFEDLPSRLVERTKRHILDTLGAGLVGSTSDVAKEVAAMILGEGAFPLSPVWGYRELTSPRNAALLNGVAAHALELDDTGGCDHSGAVVIPALLAVLPLCPQPVSGKAFITAVVIGYDVARRVLEACGGYSPHNGAGWHSTSTCGVFGAAAAAGKLMGLNAGQISAALGISGSFSGGLWAFIHDGSQSKKLHAGRAAEGGVLAALSARQGISGPSQLFGDKWGGFLSTLAPASATPEALTAKLGEIWKLERCSIKPYASCRGTHSAIDATGILLERLNASAGDIEKIVVRLCPFLSGMCGDNEIATLAAAQMSIRYAIAARVVFGHAGLAAYDADKRQDPGLLAMIRRIDLHEDDTLSADGEPDVTLITRSGASQTVRVDVALGAPGNPVSDEQLKEKFVSLATRVISVAAAEQMWRRGMMLETLPDINLMQPSQG</sequence>
<feature type="domain" description="MmgE/PrpD C-terminal" evidence="3">
    <location>
        <begin position="274"/>
        <end position="430"/>
    </location>
</feature>
<dbReference type="STRING" id="745277.Rahaq2_2287"/>
<proteinExistence type="inferred from homology"/>
<evidence type="ECO:0000256" key="1">
    <source>
        <dbReference type="ARBA" id="ARBA00006174"/>
    </source>
</evidence>
<dbReference type="KEGG" id="raq:Rahaq2_2287"/>
<name>H2IZF5_RAHAC</name>
<dbReference type="Gene3D" id="1.10.4100.10">
    <property type="entry name" value="2-methylcitrate dehydratase PrpD"/>
    <property type="match status" value="1"/>
</dbReference>
<dbReference type="eggNOG" id="COG2079">
    <property type="taxonomic scope" value="Bacteria"/>
</dbReference>
<comment type="similarity">
    <text evidence="1">Belongs to the PrpD family.</text>
</comment>
<evidence type="ECO:0000313" key="4">
    <source>
        <dbReference type="EMBL" id="AEX52142.1"/>
    </source>
</evidence>
<gene>
    <name evidence="4" type="ordered locus">Rahaq2_2287</name>
</gene>
<dbReference type="InterPro" id="IPR042183">
    <property type="entry name" value="MmgE/PrpD_sf_1"/>
</dbReference>
<feature type="domain" description="MmgE/PrpD N-terminal" evidence="2">
    <location>
        <begin position="9"/>
        <end position="244"/>
    </location>
</feature>
<dbReference type="SUPFAM" id="SSF103378">
    <property type="entry name" value="2-methylcitrate dehydratase PrpD"/>
    <property type="match status" value="1"/>
</dbReference>
<dbReference type="PANTHER" id="PTHR16943:SF8">
    <property type="entry name" value="2-METHYLCITRATE DEHYDRATASE"/>
    <property type="match status" value="1"/>
</dbReference>
<dbReference type="OrthoDB" id="7957419at2"/>
<dbReference type="Proteomes" id="UP000009010">
    <property type="component" value="Chromosome"/>
</dbReference>
<dbReference type="InterPro" id="IPR005656">
    <property type="entry name" value="MmgE_PrpD"/>
</dbReference>
<organism evidence="4 5">
    <name type="scientific">Rahnella aquatilis (strain ATCC 33071 / DSM 4594 / JCM 1683 / NBRC 105701 / NCIMB 13365 / CIP 78.65)</name>
    <dbReference type="NCBI Taxonomy" id="745277"/>
    <lineage>
        <taxon>Bacteria</taxon>
        <taxon>Pseudomonadati</taxon>
        <taxon>Pseudomonadota</taxon>
        <taxon>Gammaproteobacteria</taxon>
        <taxon>Enterobacterales</taxon>
        <taxon>Yersiniaceae</taxon>
        <taxon>Rahnella</taxon>
    </lineage>
</organism>
<dbReference type="GO" id="GO:0016829">
    <property type="term" value="F:lyase activity"/>
    <property type="evidence" value="ECO:0007669"/>
    <property type="project" value="InterPro"/>
</dbReference>
<evidence type="ECO:0000259" key="3">
    <source>
        <dbReference type="Pfam" id="PF19305"/>
    </source>
</evidence>
<dbReference type="InterPro" id="IPR042188">
    <property type="entry name" value="MmgE/PrpD_sf_2"/>
</dbReference>
<protein>
    <submittedName>
        <fullName evidence="4">Uncharacterized protein involved in propionate catabolism</fullName>
    </submittedName>
</protein>
<dbReference type="InterPro" id="IPR036148">
    <property type="entry name" value="MmgE/PrpD_sf"/>
</dbReference>
<dbReference type="InterPro" id="IPR045337">
    <property type="entry name" value="MmgE_PrpD_C"/>
</dbReference>
<dbReference type="EMBL" id="CP003244">
    <property type="protein sequence ID" value="AEX52142.1"/>
    <property type="molecule type" value="Genomic_DNA"/>
</dbReference>
<keyword evidence="5" id="KW-1185">Reference proteome</keyword>
<reference evidence="4 5" key="1">
    <citation type="journal article" date="2012" name="J. Bacteriol.">
        <title>Complete Genome Sequence of Rahnella aquatilis CIP 78.65.</title>
        <authorList>
            <person name="Martinez R.J."/>
            <person name="Bruce D."/>
            <person name="Detter C."/>
            <person name="Goodwin L.A."/>
            <person name="Han J."/>
            <person name="Han C.S."/>
            <person name="Held B."/>
            <person name="Land M.L."/>
            <person name="Mikhailova N."/>
            <person name="Nolan M."/>
            <person name="Pennacchio L."/>
            <person name="Pitluck S."/>
            <person name="Tapia R."/>
            <person name="Woyke T."/>
            <person name="Sobecky P.A."/>
        </authorList>
    </citation>
    <scope>NUCLEOTIDE SEQUENCE [LARGE SCALE GENOMIC DNA]</scope>
    <source>
        <strain evidence="5">ATCC 33071 / DSM 4594 / JCM 1683 / NBRC 105701 / NCIMB 13365 / CIP 78.65</strain>
    </source>
</reference>
<reference evidence="5" key="2">
    <citation type="submission" date="2012-01" db="EMBL/GenBank/DDBJ databases">
        <title>Complete sequence of chromosome of Rahnella aquatilis CIP 78.65.</title>
        <authorList>
            <person name="Lucas S."/>
            <person name="Han J."/>
            <person name="Lapidus A."/>
            <person name="Cheng J.-F."/>
            <person name="Goodwin L."/>
            <person name="Pitluck S."/>
            <person name="Peters L."/>
            <person name="Ovchinnikova G."/>
            <person name="Held B."/>
            <person name="Detter J.C."/>
            <person name="Han C."/>
            <person name="Tapia R."/>
            <person name="Land M."/>
            <person name="Hauser L."/>
            <person name="Kyrpides N."/>
            <person name="Ivanova N."/>
            <person name="Pagani I."/>
            <person name="Sobecky P."/>
            <person name="Martinez R."/>
            <person name="Woyke T."/>
        </authorList>
    </citation>
    <scope>NUCLEOTIDE SEQUENCE [LARGE SCALE GENOMIC DNA]</scope>
    <source>
        <strain evidence="5">ATCC 33071 / DSM 4594 / JCM 1683 / NBRC 105701 / NCIMB 13365 / CIP 78.65</strain>
    </source>
</reference>
<dbReference type="HOGENOM" id="CLU_026574_3_1_6"/>
<dbReference type="InterPro" id="IPR045336">
    <property type="entry name" value="MmgE_PrpD_N"/>
</dbReference>
<dbReference type="Pfam" id="PF03972">
    <property type="entry name" value="MmgE_PrpD_N"/>
    <property type="match status" value="1"/>
</dbReference>
<accession>H2IZF5</accession>
<dbReference type="PATRIC" id="fig|745277.3.peg.2202"/>
<dbReference type="AlphaFoldDB" id="H2IZF5"/>
<dbReference type="PANTHER" id="PTHR16943">
    <property type="entry name" value="2-METHYLCITRATE DEHYDRATASE-RELATED"/>
    <property type="match status" value="1"/>
</dbReference>
<evidence type="ECO:0000313" key="5">
    <source>
        <dbReference type="Proteomes" id="UP000009010"/>
    </source>
</evidence>
<evidence type="ECO:0000259" key="2">
    <source>
        <dbReference type="Pfam" id="PF03972"/>
    </source>
</evidence>
<dbReference type="Gene3D" id="3.30.1330.120">
    <property type="entry name" value="2-methylcitrate dehydratase PrpD"/>
    <property type="match status" value="1"/>
</dbReference>
<dbReference type="Pfam" id="PF19305">
    <property type="entry name" value="MmgE_PrpD_C"/>
    <property type="match status" value="1"/>
</dbReference>
<dbReference type="RefSeq" id="WP_015697309.1">
    <property type="nucleotide sequence ID" value="NC_016818.1"/>
</dbReference>